<comment type="caution">
    <text evidence="2">The sequence shown here is derived from an EMBL/GenBank/DDBJ whole genome shotgun (WGS) entry which is preliminary data.</text>
</comment>
<reference evidence="2 3" key="1">
    <citation type="submission" date="2017-12" db="EMBL/GenBank/DDBJ databases">
        <title>Phylogenetic diversity of female urinary microbiome.</title>
        <authorList>
            <person name="Thomas-White K."/>
            <person name="Wolfe A.J."/>
        </authorList>
    </citation>
    <scope>NUCLEOTIDE SEQUENCE [LARGE SCALE GENOMIC DNA]</scope>
    <source>
        <strain evidence="2 3">UMB0112</strain>
    </source>
</reference>
<dbReference type="PANTHER" id="PTHR24074">
    <property type="entry name" value="CO-CHAPERONE PROTEIN DJLA"/>
    <property type="match status" value="1"/>
</dbReference>
<gene>
    <name evidence="2" type="ORF">CYJ41_07225</name>
</gene>
<feature type="domain" description="J" evidence="1">
    <location>
        <begin position="177"/>
        <end position="242"/>
    </location>
</feature>
<dbReference type="PRINTS" id="PR00625">
    <property type="entry name" value="JDOMAIN"/>
</dbReference>
<dbReference type="SUPFAM" id="SSF46565">
    <property type="entry name" value="Chaperone J-domain"/>
    <property type="match status" value="1"/>
</dbReference>
<dbReference type="Pfam" id="PF05099">
    <property type="entry name" value="TerB"/>
    <property type="match status" value="1"/>
</dbReference>
<dbReference type="Gene3D" id="1.10.287.110">
    <property type="entry name" value="DnaJ domain"/>
    <property type="match status" value="1"/>
</dbReference>
<dbReference type="EMBL" id="PKHU01000006">
    <property type="protein sequence ID" value="PKZ28885.1"/>
    <property type="molecule type" value="Genomic_DNA"/>
</dbReference>
<evidence type="ECO:0000313" key="2">
    <source>
        <dbReference type="EMBL" id="PKZ28885.1"/>
    </source>
</evidence>
<dbReference type="AlphaFoldDB" id="A0A2I1N950"/>
<dbReference type="InterPro" id="IPR001623">
    <property type="entry name" value="DnaJ_domain"/>
</dbReference>
<dbReference type="SMART" id="SM00271">
    <property type="entry name" value="DnaJ"/>
    <property type="match status" value="1"/>
</dbReference>
<evidence type="ECO:0000259" key="1">
    <source>
        <dbReference type="PROSITE" id="PS50076"/>
    </source>
</evidence>
<accession>A0A2I1N950</accession>
<dbReference type="Proteomes" id="UP000234639">
    <property type="component" value="Unassembled WGS sequence"/>
</dbReference>
<dbReference type="CDD" id="cd06257">
    <property type="entry name" value="DnaJ"/>
    <property type="match status" value="1"/>
</dbReference>
<organism evidence="2 3">
    <name type="scientific">Campylobacter ureolyticus</name>
    <dbReference type="NCBI Taxonomy" id="827"/>
    <lineage>
        <taxon>Bacteria</taxon>
        <taxon>Pseudomonadati</taxon>
        <taxon>Campylobacterota</taxon>
        <taxon>Epsilonproteobacteria</taxon>
        <taxon>Campylobacterales</taxon>
        <taxon>Campylobacteraceae</taxon>
        <taxon>Campylobacter</taxon>
    </lineage>
</organism>
<dbReference type="InterPro" id="IPR007791">
    <property type="entry name" value="DjlA_N"/>
</dbReference>
<dbReference type="PROSITE" id="PS50076">
    <property type="entry name" value="DNAJ_2"/>
    <property type="match status" value="1"/>
</dbReference>
<proteinExistence type="predicted"/>
<dbReference type="InterPro" id="IPR029024">
    <property type="entry name" value="TerB-like"/>
</dbReference>
<dbReference type="Gene3D" id="1.10.3680.10">
    <property type="entry name" value="TerB-like"/>
    <property type="match status" value="1"/>
</dbReference>
<dbReference type="InterPro" id="IPR036869">
    <property type="entry name" value="J_dom_sf"/>
</dbReference>
<sequence>MFYFILALIIFYFLAKSTSKKTYKKTTKFSLLEAKFIVSLLAKIAKSDGRVNEEEASLLSQILDDLVYKFDGNSNDREILKAVYNKEKENINNAYEVAFRYNKELNLSFLDAVNRIIFFLNMAFIDGDFSHEEKQIISKICDGFGLPPHIKEEIFAKFQNTYQNHSQNTYQNENVKNPYEVLGLKKGASFDEVKKQYRNLVRKYHPDILMGKGADEEIINAGTKKLKEINEAYEILQKEFKR</sequence>
<dbReference type="RefSeq" id="WP_101637577.1">
    <property type="nucleotide sequence ID" value="NZ_CAMPWA010000025.1"/>
</dbReference>
<evidence type="ECO:0000313" key="3">
    <source>
        <dbReference type="Proteomes" id="UP000234639"/>
    </source>
</evidence>
<name>A0A2I1N950_9BACT</name>
<dbReference type="InterPro" id="IPR050817">
    <property type="entry name" value="DjlA_DnaK_co-chaperone"/>
</dbReference>
<protein>
    <recommendedName>
        <fullName evidence="1">J domain-containing protein</fullName>
    </recommendedName>
</protein>
<dbReference type="Pfam" id="PF00226">
    <property type="entry name" value="DnaJ"/>
    <property type="match status" value="1"/>
</dbReference>